<evidence type="ECO:0000313" key="1">
    <source>
        <dbReference type="EMBL" id="VDL90352.1"/>
    </source>
</evidence>
<dbReference type="AlphaFoldDB" id="A0A183SIB9"/>
<name>A0A183SIB9_SCHSO</name>
<sequence>MVTSETALAFRKESLFQMEVEVIEENAGEDFPGDAEQVNSLMVVAELSVPILVEVDVCGILEILKELSLAPRLLEERSEMEVIQLPGFVRIDGPGFCSVKACRQGEGLVNLQFGVQVNTVAIQHKGLQPKKGLIGFGDPLGNIIVDSRVACQRAS</sequence>
<accession>A0A183SIB9</accession>
<organism evidence="3">
    <name type="scientific">Schistocephalus solidus</name>
    <name type="common">Tapeworm</name>
    <dbReference type="NCBI Taxonomy" id="70667"/>
    <lineage>
        <taxon>Eukaryota</taxon>
        <taxon>Metazoa</taxon>
        <taxon>Spiralia</taxon>
        <taxon>Lophotrochozoa</taxon>
        <taxon>Platyhelminthes</taxon>
        <taxon>Cestoda</taxon>
        <taxon>Eucestoda</taxon>
        <taxon>Diphyllobothriidea</taxon>
        <taxon>Diphyllobothriidae</taxon>
        <taxon>Schistocephalus</taxon>
    </lineage>
</organism>
<evidence type="ECO:0000313" key="2">
    <source>
        <dbReference type="Proteomes" id="UP000275846"/>
    </source>
</evidence>
<reference evidence="3" key="1">
    <citation type="submission" date="2016-06" db="UniProtKB">
        <authorList>
            <consortium name="WormBaseParasite"/>
        </authorList>
    </citation>
    <scope>IDENTIFICATION</scope>
</reference>
<dbReference type="Proteomes" id="UP000275846">
    <property type="component" value="Unassembled WGS sequence"/>
</dbReference>
<gene>
    <name evidence="1" type="ORF">SSLN_LOCUS3967</name>
</gene>
<protein>
    <submittedName>
        <fullName evidence="3">Sm domain-containing protein</fullName>
    </submittedName>
</protein>
<evidence type="ECO:0000313" key="3">
    <source>
        <dbReference type="WBParaSite" id="SSLN_0000410901-mRNA-1"/>
    </source>
</evidence>
<dbReference type="EMBL" id="UYSU01032705">
    <property type="protein sequence ID" value="VDL90352.1"/>
    <property type="molecule type" value="Genomic_DNA"/>
</dbReference>
<dbReference type="OrthoDB" id="6301913at2759"/>
<dbReference type="WBParaSite" id="SSLN_0000410901-mRNA-1">
    <property type="protein sequence ID" value="SSLN_0000410901-mRNA-1"/>
    <property type="gene ID" value="SSLN_0000410901"/>
</dbReference>
<proteinExistence type="predicted"/>
<keyword evidence="2" id="KW-1185">Reference proteome</keyword>
<reference evidence="1 2" key="2">
    <citation type="submission" date="2018-11" db="EMBL/GenBank/DDBJ databases">
        <authorList>
            <consortium name="Pathogen Informatics"/>
        </authorList>
    </citation>
    <scope>NUCLEOTIDE SEQUENCE [LARGE SCALE GENOMIC DNA]</scope>
    <source>
        <strain evidence="1 2">NST_G2</strain>
    </source>
</reference>